<evidence type="ECO:0000313" key="1">
    <source>
        <dbReference type="EMBL" id="VDM58684.1"/>
    </source>
</evidence>
<dbReference type="EMBL" id="UYYA01004006">
    <property type="protein sequence ID" value="VDM58684.1"/>
    <property type="molecule type" value="Genomic_DNA"/>
</dbReference>
<gene>
    <name evidence="1" type="ORF">ACOC_LOCUS7099</name>
</gene>
<dbReference type="SUPFAM" id="SSF54285">
    <property type="entry name" value="MoaD/ThiS"/>
    <property type="match status" value="1"/>
</dbReference>
<dbReference type="OMA" id="DQEYANP"/>
<evidence type="ECO:0000313" key="3">
    <source>
        <dbReference type="WBParaSite" id="ACOC_0000709801-mRNA-1"/>
    </source>
</evidence>
<dbReference type="STRING" id="334426.A0A0R3PPH3"/>
<protein>
    <submittedName>
        <fullName evidence="3">Molybdopterin synthase sulfur carrier subunit</fullName>
    </submittedName>
</protein>
<reference evidence="3" key="1">
    <citation type="submission" date="2017-02" db="UniProtKB">
        <authorList>
            <consortium name="WormBaseParasite"/>
        </authorList>
    </citation>
    <scope>IDENTIFICATION</scope>
</reference>
<dbReference type="Proteomes" id="UP000267027">
    <property type="component" value="Unassembled WGS sequence"/>
</dbReference>
<proteinExistence type="predicted"/>
<accession>A0A0R3PPH3</accession>
<dbReference type="OrthoDB" id="5531344at2759"/>
<evidence type="ECO:0000313" key="2">
    <source>
        <dbReference type="Proteomes" id="UP000267027"/>
    </source>
</evidence>
<dbReference type="Gene3D" id="3.10.20.30">
    <property type="match status" value="1"/>
</dbReference>
<dbReference type="WBParaSite" id="ACOC_0000709801-mRNA-1">
    <property type="protein sequence ID" value="ACOC_0000709801-mRNA-1"/>
    <property type="gene ID" value="ACOC_0000709801"/>
</dbReference>
<keyword evidence="2" id="KW-1185">Reference proteome</keyword>
<dbReference type="InterPro" id="IPR012675">
    <property type="entry name" value="Beta-grasp_dom_sf"/>
</dbReference>
<name>A0A0R3PPH3_ANGCS</name>
<organism evidence="3">
    <name type="scientific">Angiostrongylus costaricensis</name>
    <name type="common">Nematode worm</name>
    <dbReference type="NCBI Taxonomy" id="334426"/>
    <lineage>
        <taxon>Eukaryota</taxon>
        <taxon>Metazoa</taxon>
        <taxon>Ecdysozoa</taxon>
        <taxon>Nematoda</taxon>
        <taxon>Chromadorea</taxon>
        <taxon>Rhabditida</taxon>
        <taxon>Rhabditina</taxon>
        <taxon>Rhabditomorpha</taxon>
        <taxon>Strongyloidea</taxon>
        <taxon>Metastrongylidae</taxon>
        <taxon>Angiostrongylus</taxon>
    </lineage>
</organism>
<sequence>MEVDRVEVRLLFFAKARELMECEEMLVCLPKSTTYKALKRSIFYEMCTELASIEYACALAVDLKYVHDGDEIYLLQSSQIAVIPPLCAG</sequence>
<dbReference type="AlphaFoldDB" id="A0A0R3PPH3"/>
<dbReference type="InterPro" id="IPR016155">
    <property type="entry name" value="Mopterin_synth/thiamin_S_b"/>
</dbReference>
<dbReference type="Pfam" id="PF02597">
    <property type="entry name" value="ThiS"/>
    <property type="match status" value="1"/>
</dbReference>
<reference evidence="1 2" key="2">
    <citation type="submission" date="2018-11" db="EMBL/GenBank/DDBJ databases">
        <authorList>
            <consortium name="Pathogen Informatics"/>
        </authorList>
    </citation>
    <scope>NUCLEOTIDE SEQUENCE [LARGE SCALE GENOMIC DNA]</scope>
    <source>
        <strain evidence="1 2">Costa Rica</strain>
    </source>
</reference>
<dbReference type="InterPro" id="IPR003749">
    <property type="entry name" value="ThiS/MoaD-like"/>
</dbReference>